<accession>A0A9W4XUG5</accession>
<dbReference type="EMBL" id="CAOQHR010000008">
    <property type="protein sequence ID" value="CAI6338091.1"/>
    <property type="molecule type" value="Genomic_DNA"/>
</dbReference>
<gene>
    <name evidence="2" type="ORF">PDIGIT_LOCUS11214</name>
</gene>
<dbReference type="Proteomes" id="UP001152607">
    <property type="component" value="Unassembled WGS sequence"/>
</dbReference>
<evidence type="ECO:0000313" key="2">
    <source>
        <dbReference type="EMBL" id="CAI6338091.1"/>
    </source>
</evidence>
<dbReference type="AlphaFoldDB" id="A0A9W4XUG5"/>
<dbReference type="OrthoDB" id="3937045at2759"/>
<comment type="caution">
    <text evidence="2">The sequence shown here is derived from an EMBL/GenBank/DDBJ whole genome shotgun (WGS) entry which is preliminary data.</text>
</comment>
<keyword evidence="3" id="KW-1185">Reference proteome</keyword>
<protein>
    <submittedName>
        <fullName evidence="2">Uncharacterized protein</fullName>
    </submittedName>
</protein>
<organism evidence="2 3">
    <name type="scientific">Periconia digitata</name>
    <dbReference type="NCBI Taxonomy" id="1303443"/>
    <lineage>
        <taxon>Eukaryota</taxon>
        <taxon>Fungi</taxon>
        <taxon>Dikarya</taxon>
        <taxon>Ascomycota</taxon>
        <taxon>Pezizomycotina</taxon>
        <taxon>Dothideomycetes</taxon>
        <taxon>Pleosporomycetidae</taxon>
        <taxon>Pleosporales</taxon>
        <taxon>Massarineae</taxon>
        <taxon>Periconiaceae</taxon>
        <taxon>Periconia</taxon>
    </lineage>
</organism>
<evidence type="ECO:0000256" key="1">
    <source>
        <dbReference type="SAM" id="MobiDB-lite"/>
    </source>
</evidence>
<sequence>MEAIHPRNILEDQPGKTWPLIAADEQHKVHHRINVALQREGIPAASEHLIQWRMAMAMRSQYRQSALSQSLPSTNSASRPYDPVRDL</sequence>
<evidence type="ECO:0000313" key="3">
    <source>
        <dbReference type="Proteomes" id="UP001152607"/>
    </source>
</evidence>
<proteinExistence type="predicted"/>
<name>A0A9W4XUG5_9PLEO</name>
<feature type="compositionally biased region" description="Polar residues" evidence="1">
    <location>
        <begin position="63"/>
        <end position="78"/>
    </location>
</feature>
<reference evidence="2" key="1">
    <citation type="submission" date="2023-01" db="EMBL/GenBank/DDBJ databases">
        <authorList>
            <person name="Van Ghelder C."/>
            <person name="Rancurel C."/>
        </authorList>
    </citation>
    <scope>NUCLEOTIDE SEQUENCE</scope>
    <source>
        <strain evidence="2">CNCM I-4278</strain>
    </source>
</reference>
<feature type="region of interest" description="Disordered" evidence="1">
    <location>
        <begin position="63"/>
        <end position="87"/>
    </location>
</feature>